<dbReference type="Gene3D" id="3.50.30.60">
    <property type="entry name" value="LD-carboxypeptidase A C-terminal domain-like"/>
    <property type="match status" value="1"/>
</dbReference>
<dbReference type="PANTHER" id="PTHR30237:SF6">
    <property type="entry name" value="CARBOXYPEPTIDASE YOCD-RELATED"/>
    <property type="match status" value="1"/>
</dbReference>
<dbReference type="Proteomes" id="UP001059859">
    <property type="component" value="Chromosome"/>
</dbReference>
<dbReference type="InterPro" id="IPR040921">
    <property type="entry name" value="Peptidase_S66C"/>
</dbReference>
<dbReference type="InterPro" id="IPR003507">
    <property type="entry name" value="S66_fam"/>
</dbReference>
<evidence type="ECO:0000256" key="2">
    <source>
        <dbReference type="ARBA" id="ARBA00022801"/>
    </source>
</evidence>
<evidence type="ECO:0000313" key="5">
    <source>
        <dbReference type="EMBL" id="UWX97052.1"/>
    </source>
</evidence>
<accession>A0ABY5YQH5</accession>
<gene>
    <name evidence="5" type="ORF">N2K95_15725</name>
</gene>
<dbReference type="InterPro" id="IPR027478">
    <property type="entry name" value="LdcA_N"/>
</dbReference>
<dbReference type="InterPro" id="IPR027461">
    <property type="entry name" value="Carboxypeptidase_A_C_sf"/>
</dbReference>
<name>A0ABY5YQH5_9MICC</name>
<dbReference type="RefSeq" id="WP_260652313.1">
    <property type="nucleotide sequence ID" value="NZ_CP104275.1"/>
</dbReference>
<protein>
    <submittedName>
        <fullName evidence="5">LD-carboxypeptidase</fullName>
    </submittedName>
</protein>
<dbReference type="SUPFAM" id="SSF52317">
    <property type="entry name" value="Class I glutamine amidotransferase-like"/>
    <property type="match status" value="1"/>
</dbReference>
<dbReference type="InterPro" id="IPR029062">
    <property type="entry name" value="Class_I_gatase-like"/>
</dbReference>
<organism evidence="5 6">
    <name type="scientific">Arthrobacter zhaoxinii</name>
    <dbReference type="NCBI Taxonomy" id="2964616"/>
    <lineage>
        <taxon>Bacteria</taxon>
        <taxon>Bacillati</taxon>
        <taxon>Actinomycetota</taxon>
        <taxon>Actinomycetes</taxon>
        <taxon>Micrococcales</taxon>
        <taxon>Micrococcaceae</taxon>
        <taxon>Arthrobacter</taxon>
    </lineage>
</organism>
<reference evidence="5" key="1">
    <citation type="submission" date="2022-09" db="EMBL/GenBank/DDBJ databases">
        <title>Novel species in genus Arthrobacter.</title>
        <authorList>
            <person name="Liu Y."/>
        </authorList>
    </citation>
    <scope>NUCLEOTIDE SEQUENCE</scope>
    <source>
        <strain evidence="5">Zg-Y815</strain>
    </source>
</reference>
<feature type="domain" description="LD-carboxypeptidase C-terminal" evidence="4">
    <location>
        <begin position="223"/>
        <end position="335"/>
    </location>
</feature>
<dbReference type="InterPro" id="IPR040449">
    <property type="entry name" value="Peptidase_S66_N"/>
</dbReference>
<comment type="similarity">
    <text evidence="1">Belongs to the peptidase S66 family.</text>
</comment>
<proteinExistence type="inferred from homology"/>
<dbReference type="EMBL" id="CP104275">
    <property type="protein sequence ID" value="UWX97052.1"/>
    <property type="molecule type" value="Genomic_DNA"/>
</dbReference>
<dbReference type="Pfam" id="PF17676">
    <property type="entry name" value="Peptidase_S66C"/>
    <property type="match status" value="1"/>
</dbReference>
<dbReference type="Pfam" id="PF02016">
    <property type="entry name" value="Peptidase_S66"/>
    <property type="match status" value="1"/>
</dbReference>
<feature type="domain" description="LD-carboxypeptidase N-terminal" evidence="3">
    <location>
        <begin position="37"/>
        <end position="156"/>
    </location>
</feature>
<dbReference type="CDD" id="cd07062">
    <property type="entry name" value="Peptidase_S66_mccF_like"/>
    <property type="match status" value="1"/>
</dbReference>
<sequence length="349" mass="37369">MNPSAAPENAASAITAPTVTAPTVTVPPKLARGDLLRVIAPASSRAMVAEHDHSALIESRFADLGLRLSYGSHVDERDMFDSSSVASRVADLHDAFADPAVKGILTVIGGFNSNELLPYLDWDLIAANPKILCGYSDITALQNAIFARTGLVTYSGPHWSSFGMRDHFDLTRQWFVDALVDGYRMELTPSAEWTDDAWFLDQDNRSPLAGEGWWPLQQGSAAGRIIGGNLCTLNLLQGTAQMPPLAGSVLMLEDDASTDPMTFARDLTSLLQLPDAEDIQGLVIGRFQRSSGITRAHLQEITAQPALAGLPVLANVDFGHTQPQLTLPIGGRAELAVDSSGGRLRLADG</sequence>
<evidence type="ECO:0000313" key="6">
    <source>
        <dbReference type="Proteomes" id="UP001059859"/>
    </source>
</evidence>
<dbReference type="SUPFAM" id="SSF141986">
    <property type="entry name" value="LD-carboxypeptidase A C-terminal domain-like"/>
    <property type="match status" value="1"/>
</dbReference>
<dbReference type="PIRSF" id="PIRSF028757">
    <property type="entry name" value="LD-carboxypeptidase"/>
    <property type="match status" value="1"/>
</dbReference>
<evidence type="ECO:0000256" key="1">
    <source>
        <dbReference type="ARBA" id="ARBA00010233"/>
    </source>
</evidence>
<evidence type="ECO:0000259" key="3">
    <source>
        <dbReference type="Pfam" id="PF02016"/>
    </source>
</evidence>
<keyword evidence="2" id="KW-0378">Hydrolase</keyword>
<dbReference type="Gene3D" id="3.40.50.10740">
    <property type="entry name" value="Class I glutamine amidotransferase-like"/>
    <property type="match status" value="1"/>
</dbReference>
<dbReference type="PANTHER" id="PTHR30237">
    <property type="entry name" value="MURAMOYLTETRAPEPTIDE CARBOXYPEPTIDASE"/>
    <property type="match status" value="1"/>
</dbReference>
<keyword evidence="6" id="KW-1185">Reference proteome</keyword>
<evidence type="ECO:0000259" key="4">
    <source>
        <dbReference type="Pfam" id="PF17676"/>
    </source>
</evidence>